<dbReference type="EMBL" id="OV651813">
    <property type="protein sequence ID" value="CAH1099228.1"/>
    <property type="molecule type" value="Genomic_DNA"/>
</dbReference>
<evidence type="ECO:0000313" key="2">
    <source>
        <dbReference type="EMBL" id="CAH1099228.1"/>
    </source>
</evidence>
<protein>
    <submittedName>
        <fullName evidence="2">Uncharacterized protein</fullName>
    </submittedName>
</protein>
<reference evidence="2" key="1">
    <citation type="submission" date="2022-01" db="EMBL/GenBank/DDBJ databases">
        <authorList>
            <person name="King R."/>
        </authorList>
    </citation>
    <scope>NUCLEOTIDE SEQUENCE</scope>
</reference>
<dbReference type="Proteomes" id="UP001153636">
    <property type="component" value="Chromosome 1"/>
</dbReference>
<proteinExistence type="predicted"/>
<feature type="compositionally biased region" description="Basic and acidic residues" evidence="1">
    <location>
        <begin position="30"/>
        <end position="40"/>
    </location>
</feature>
<sequence length="135" mass="15061">MDIEDNNEIPDVADQNKNEDIPNVGSSILTKKERGQRKATDKMVLDTKNILTELKVKDMVTIAIPKVDRGPLDTKNIIGTILRVKDCSRITGMGSEFDDDNLLKAVENNEINENDIIEIQEEAGSSKIKVPQKLN</sequence>
<evidence type="ECO:0000256" key="1">
    <source>
        <dbReference type="SAM" id="MobiDB-lite"/>
    </source>
</evidence>
<organism evidence="2 3">
    <name type="scientific">Psylliodes chrysocephalus</name>
    <dbReference type="NCBI Taxonomy" id="3402493"/>
    <lineage>
        <taxon>Eukaryota</taxon>
        <taxon>Metazoa</taxon>
        <taxon>Ecdysozoa</taxon>
        <taxon>Arthropoda</taxon>
        <taxon>Hexapoda</taxon>
        <taxon>Insecta</taxon>
        <taxon>Pterygota</taxon>
        <taxon>Neoptera</taxon>
        <taxon>Endopterygota</taxon>
        <taxon>Coleoptera</taxon>
        <taxon>Polyphaga</taxon>
        <taxon>Cucujiformia</taxon>
        <taxon>Chrysomeloidea</taxon>
        <taxon>Chrysomelidae</taxon>
        <taxon>Galerucinae</taxon>
        <taxon>Alticini</taxon>
        <taxon>Psylliodes</taxon>
    </lineage>
</organism>
<dbReference type="AlphaFoldDB" id="A0A9P0G441"/>
<gene>
    <name evidence="2" type="ORF">PSYICH_LOCUS1121</name>
</gene>
<feature type="region of interest" description="Disordered" evidence="1">
    <location>
        <begin position="1"/>
        <end position="40"/>
    </location>
</feature>
<dbReference type="OrthoDB" id="5836254at2759"/>
<name>A0A9P0G441_9CUCU</name>
<accession>A0A9P0G441</accession>
<evidence type="ECO:0000313" key="3">
    <source>
        <dbReference type="Proteomes" id="UP001153636"/>
    </source>
</evidence>
<keyword evidence="3" id="KW-1185">Reference proteome</keyword>